<name>A0A0F4ITA3_9ACTN</name>
<dbReference type="PATRIC" id="fig|68223.7.peg.3480"/>
<gene>
    <name evidence="2" type="ORF">VR44_33040</name>
</gene>
<dbReference type="Pfam" id="PF13360">
    <property type="entry name" value="PQQ_2"/>
    <property type="match status" value="1"/>
</dbReference>
<comment type="caution">
    <text evidence="2">The sequence shown here is derived from an EMBL/GenBank/DDBJ whole genome shotgun (WGS) entry which is preliminary data.</text>
</comment>
<dbReference type="Proteomes" id="UP000033551">
    <property type="component" value="Unassembled WGS sequence"/>
</dbReference>
<evidence type="ECO:0000259" key="1">
    <source>
        <dbReference type="Pfam" id="PF13360"/>
    </source>
</evidence>
<reference evidence="2 3" key="1">
    <citation type="submission" date="2015-02" db="EMBL/GenBank/DDBJ databases">
        <authorList>
            <person name="Ju K.-S."/>
            <person name="Doroghazi J.R."/>
            <person name="Metcalf W."/>
        </authorList>
    </citation>
    <scope>NUCLEOTIDE SEQUENCE [LARGE SCALE GENOMIC DNA]</scope>
    <source>
        <strain evidence="2 3">NRRL ISP-5550</strain>
    </source>
</reference>
<evidence type="ECO:0000313" key="3">
    <source>
        <dbReference type="Proteomes" id="UP000033551"/>
    </source>
</evidence>
<dbReference type="SUPFAM" id="SSF50998">
    <property type="entry name" value="Quinoprotein alcohol dehydrogenase-like"/>
    <property type="match status" value="1"/>
</dbReference>
<dbReference type="EMBL" id="JZWV01001104">
    <property type="protein sequence ID" value="KJY25232.1"/>
    <property type="molecule type" value="Genomic_DNA"/>
</dbReference>
<keyword evidence="3" id="KW-1185">Reference proteome</keyword>
<feature type="domain" description="Pyrrolo-quinoline quinone repeat" evidence="1">
    <location>
        <begin position="5"/>
        <end position="103"/>
    </location>
</feature>
<dbReference type="AlphaFoldDB" id="A0A0F4ITA3"/>
<organism evidence="2 3">
    <name type="scientific">Streptomyces katrae</name>
    <dbReference type="NCBI Taxonomy" id="68223"/>
    <lineage>
        <taxon>Bacteria</taxon>
        <taxon>Bacillati</taxon>
        <taxon>Actinomycetota</taxon>
        <taxon>Actinomycetes</taxon>
        <taxon>Kitasatosporales</taxon>
        <taxon>Streptomycetaceae</taxon>
        <taxon>Streptomyces</taxon>
    </lineage>
</organism>
<protein>
    <recommendedName>
        <fullName evidence="1">Pyrrolo-quinoline quinone repeat domain-containing protein</fullName>
    </recommendedName>
</protein>
<dbReference type="Gene3D" id="2.130.10.10">
    <property type="entry name" value="YVTN repeat-like/Quinoprotein amine dehydrogenase"/>
    <property type="match status" value="1"/>
</dbReference>
<accession>A0A0F4ITA3</accession>
<dbReference type="InterPro" id="IPR015943">
    <property type="entry name" value="WD40/YVTN_repeat-like_dom_sf"/>
</dbReference>
<dbReference type="InterPro" id="IPR002372">
    <property type="entry name" value="PQQ_rpt_dom"/>
</dbReference>
<evidence type="ECO:0000313" key="2">
    <source>
        <dbReference type="EMBL" id="KJY25232.1"/>
    </source>
</evidence>
<sequence>MYAFGTRGGLVAIGGEKELWRLETGASFASRPVFADGRVYLAASDGRLLAVDAGAGRLVGQTKPRMAATPGTFSATLPAPVVADGRVYASAPDGTVFAQDARNPAGW</sequence>
<dbReference type="InterPro" id="IPR011047">
    <property type="entry name" value="Quinoprotein_ADH-like_sf"/>
</dbReference>
<proteinExistence type="predicted"/>